<dbReference type="GO" id="GO:0008270">
    <property type="term" value="F:zinc ion binding"/>
    <property type="evidence" value="ECO:0007669"/>
    <property type="project" value="UniProtKB-KW"/>
</dbReference>
<dbReference type="GO" id="GO:0003676">
    <property type="term" value="F:nucleic acid binding"/>
    <property type="evidence" value="ECO:0007669"/>
    <property type="project" value="InterPro"/>
</dbReference>
<evidence type="ECO:0000313" key="3">
    <source>
        <dbReference type="EMBL" id="RVW21506.1"/>
    </source>
</evidence>
<dbReference type="InterPro" id="IPR054722">
    <property type="entry name" value="PolX-like_BBD"/>
</dbReference>
<dbReference type="PROSITE" id="PS50158">
    <property type="entry name" value="ZF_CCHC"/>
    <property type="match status" value="1"/>
</dbReference>
<dbReference type="SUPFAM" id="SSF57756">
    <property type="entry name" value="Retrovirus zinc finger-like domains"/>
    <property type="match status" value="1"/>
</dbReference>
<evidence type="ECO:0000259" key="2">
    <source>
        <dbReference type="PROSITE" id="PS50158"/>
    </source>
</evidence>
<comment type="caution">
    <text evidence="3">The sequence shown here is derived from an EMBL/GenBank/DDBJ whole genome shotgun (WGS) entry which is preliminary data.</text>
</comment>
<evidence type="ECO:0000256" key="1">
    <source>
        <dbReference type="PROSITE-ProRule" id="PRU00047"/>
    </source>
</evidence>
<protein>
    <recommendedName>
        <fullName evidence="2">CCHC-type domain-containing protein</fullName>
    </recommendedName>
</protein>
<dbReference type="Pfam" id="PF22936">
    <property type="entry name" value="Pol_BBD"/>
    <property type="match status" value="1"/>
</dbReference>
<reference evidence="3 4" key="1">
    <citation type="journal article" date="2018" name="PLoS Genet.">
        <title>Population sequencing reveals clonal diversity and ancestral inbreeding in the grapevine cultivar Chardonnay.</title>
        <authorList>
            <person name="Roach M.J."/>
            <person name="Johnson D.L."/>
            <person name="Bohlmann J."/>
            <person name="van Vuuren H.J."/>
            <person name="Jones S.J."/>
            <person name="Pretorius I.S."/>
            <person name="Schmidt S.A."/>
            <person name="Borneman A.R."/>
        </authorList>
    </citation>
    <scope>NUCLEOTIDE SEQUENCE [LARGE SCALE GENOMIC DNA]</scope>
    <source>
        <strain evidence="4">cv. Chardonnay</strain>
        <tissue evidence="3">Leaf</tissue>
    </source>
</reference>
<dbReference type="EMBL" id="QGNW01002288">
    <property type="protein sequence ID" value="RVW21506.1"/>
    <property type="molecule type" value="Genomic_DNA"/>
</dbReference>
<dbReference type="AlphaFoldDB" id="A0A438CEA6"/>
<proteinExistence type="predicted"/>
<keyword evidence="1" id="KW-0479">Metal-binding</keyword>
<gene>
    <name evidence="3" type="ORF">CK203_110994</name>
</gene>
<keyword evidence="1" id="KW-0863">Zinc-finger</keyword>
<dbReference type="InterPro" id="IPR036875">
    <property type="entry name" value="Znf_CCHC_sf"/>
</dbReference>
<dbReference type="Gene3D" id="4.10.60.10">
    <property type="entry name" value="Zinc finger, CCHC-type"/>
    <property type="match status" value="1"/>
</dbReference>
<keyword evidence="1" id="KW-0862">Zinc</keyword>
<organism evidence="3 4">
    <name type="scientific">Vitis vinifera</name>
    <name type="common">Grape</name>
    <dbReference type="NCBI Taxonomy" id="29760"/>
    <lineage>
        <taxon>Eukaryota</taxon>
        <taxon>Viridiplantae</taxon>
        <taxon>Streptophyta</taxon>
        <taxon>Embryophyta</taxon>
        <taxon>Tracheophyta</taxon>
        <taxon>Spermatophyta</taxon>
        <taxon>Magnoliopsida</taxon>
        <taxon>eudicotyledons</taxon>
        <taxon>Gunneridae</taxon>
        <taxon>Pentapetalae</taxon>
        <taxon>rosids</taxon>
        <taxon>Vitales</taxon>
        <taxon>Vitaceae</taxon>
        <taxon>Viteae</taxon>
        <taxon>Vitis</taxon>
    </lineage>
</organism>
<sequence>MRIDELVSSIQTYEMTIPSSQKPKDSAFKVFENEEKDIEIPYDITRDELAYMAKMIKRKEKGSFKDKKLECFNCGGLRHYTHDCPSPKDIKKSIQATWSDIDSEESASTTSKDAKYDPDDLLAFIASMESVHDSDCDSDSDDKEFIDEQEAEFLNNLIVMHERLIKSYMKNYDILETHKNKIDMLNVEKISLLEKIRFLEFEHHSLLEKNNALTQKIKNNKPSSFVNENFHPRTKVLNEILDKCKMHGDKRGWRHINKDETPSNGEIVFFKAKSSSVWYLDSGCFRHMIVDKSSFTSLENYNGGTITFGNGSLACVKGKGSIVIPGCPKLDGVLYVDIFNANLLSISQMCDKDHRVNFHQYLCKVVNKE</sequence>
<dbReference type="InterPro" id="IPR001878">
    <property type="entry name" value="Znf_CCHC"/>
</dbReference>
<feature type="domain" description="CCHC-type" evidence="2">
    <location>
        <begin position="71"/>
        <end position="86"/>
    </location>
</feature>
<accession>A0A438CEA6</accession>
<evidence type="ECO:0000313" key="4">
    <source>
        <dbReference type="Proteomes" id="UP000288805"/>
    </source>
</evidence>
<dbReference type="Proteomes" id="UP000288805">
    <property type="component" value="Unassembled WGS sequence"/>
</dbReference>
<name>A0A438CEA6_VITVI</name>